<dbReference type="Proteomes" id="UP001161325">
    <property type="component" value="Unassembled WGS sequence"/>
</dbReference>
<feature type="region of interest" description="Disordered" evidence="1">
    <location>
        <begin position="68"/>
        <end position="109"/>
    </location>
</feature>
<dbReference type="AlphaFoldDB" id="A0AA37QEV9"/>
<evidence type="ECO:0000313" key="4">
    <source>
        <dbReference type="Proteomes" id="UP001161325"/>
    </source>
</evidence>
<keyword evidence="2" id="KW-0812">Transmembrane</keyword>
<gene>
    <name evidence="3" type="ORF">rosag_50740</name>
</gene>
<proteinExistence type="predicted"/>
<evidence type="ECO:0000313" key="3">
    <source>
        <dbReference type="EMBL" id="GLC28561.1"/>
    </source>
</evidence>
<sequence length="109" mass="11218">MPLPRAVAQRLPVLVTACSALVGLLGALALRDRVRLVDILSLFFGGVGTGAGLTETIVRRRLAAREAAARSAAAGPPARPWGPPPGLPPGLHTPPTVPWRPAPAEQDGP</sequence>
<feature type="transmembrane region" description="Helical" evidence="2">
    <location>
        <begin position="39"/>
        <end position="58"/>
    </location>
</feature>
<keyword evidence="2" id="KW-1133">Transmembrane helix</keyword>
<feature type="compositionally biased region" description="Pro residues" evidence="1">
    <location>
        <begin position="77"/>
        <end position="101"/>
    </location>
</feature>
<keyword evidence="4" id="KW-1185">Reference proteome</keyword>
<comment type="caution">
    <text evidence="3">The sequence shown here is derived from an EMBL/GenBank/DDBJ whole genome shotgun (WGS) entry which is preliminary data.</text>
</comment>
<dbReference type="RefSeq" id="WP_284352957.1">
    <property type="nucleotide sequence ID" value="NZ_BRXS01000012.1"/>
</dbReference>
<name>A0AA37QEV9_9BACT</name>
<keyword evidence="2" id="KW-0472">Membrane</keyword>
<accession>A0AA37QEV9</accession>
<dbReference type="EMBL" id="BRXS01000012">
    <property type="protein sequence ID" value="GLC28561.1"/>
    <property type="molecule type" value="Genomic_DNA"/>
</dbReference>
<reference evidence="3" key="1">
    <citation type="submission" date="2022-08" db="EMBL/GenBank/DDBJ databases">
        <title>Draft genome sequencing of Roseisolibacter agri AW1220.</title>
        <authorList>
            <person name="Tobiishi Y."/>
            <person name="Tonouchi A."/>
        </authorList>
    </citation>
    <scope>NUCLEOTIDE SEQUENCE</scope>
    <source>
        <strain evidence="3">AW1220</strain>
    </source>
</reference>
<evidence type="ECO:0000256" key="2">
    <source>
        <dbReference type="SAM" id="Phobius"/>
    </source>
</evidence>
<evidence type="ECO:0000256" key="1">
    <source>
        <dbReference type="SAM" id="MobiDB-lite"/>
    </source>
</evidence>
<protein>
    <submittedName>
        <fullName evidence="3">Uncharacterized protein</fullName>
    </submittedName>
</protein>
<organism evidence="3 4">
    <name type="scientific">Roseisolibacter agri</name>
    <dbReference type="NCBI Taxonomy" id="2014610"/>
    <lineage>
        <taxon>Bacteria</taxon>
        <taxon>Pseudomonadati</taxon>
        <taxon>Gemmatimonadota</taxon>
        <taxon>Gemmatimonadia</taxon>
        <taxon>Gemmatimonadales</taxon>
        <taxon>Gemmatimonadaceae</taxon>
        <taxon>Roseisolibacter</taxon>
    </lineage>
</organism>